<feature type="region of interest" description="Disordered" evidence="2">
    <location>
        <begin position="605"/>
        <end position="668"/>
    </location>
</feature>
<accession>A0A194XFS2</accession>
<gene>
    <name evidence="3" type="ORF">LY89DRAFT_581854</name>
</gene>
<feature type="region of interest" description="Disordered" evidence="2">
    <location>
        <begin position="153"/>
        <end position="172"/>
    </location>
</feature>
<dbReference type="FunCoup" id="A0A194XFS2">
    <property type="interactions" value="379"/>
</dbReference>
<organism evidence="3 4">
    <name type="scientific">Mollisia scopiformis</name>
    <name type="common">Conifer needle endophyte fungus</name>
    <name type="synonym">Phialocephala scopiformis</name>
    <dbReference type="NCBI Taxonomy" id="149040"/>
    <lineage>
        <taxon>Eukaryota</taxon>
        <taxon>Fungi</taxon>
        <taxon>Dikarya</taxon>
        <taxon>Ascomycota</taxon>
        <taxon>Pezizomycotina</taxon>
        <taxon>Leotiomycetes</taxon>
        <taxon>Helotiales</taxon>
        <taxon>Mollisiaceae</taxon>
        <taxon>Mollisia</taxon>
    </lineage>
</organism>
<dbReference type="AlphaFoldDB" id="A0A194XFS2"/>
<evidence type="ECO:0000256" key="2">
    <source>
        <dbReference type="SAM" id="MobiDB-lite"/>
    </source>
</evidence>
<keyword evidence="1" id="KW-0175">Coiled coil</keyword>
<dbReference type="SUPFAM" id="SSF57997">
    <property type="entry name" value="Tropomyosin"/>
    <property type="match status" value="1"/>
</dbReference>
<dbReference type="GeneID" id="28818856"/>
<feature type="compositionally biased region" description="Low complexity" evidence="2">
    <location>
        <begin position="623"/>
        <end position="639"/>
    </location>
</feature>
<evidence type="ECO:0000313" key="4">
    <source>
        <dbReference type="Proteomes" id="UP000070700"/>
    </source>
</evidence>
<reference evidence="3 4" key="1">
    <citation type="submission" date="2015-10" db="EMBL/GenBank/DDBJ databases">
        <title>Full genome of DAOMC 229536 Phialocephala scopiformis, a fungal endophyte of spruce producing the potent anti-insectan compound rugulosin.</title>
        <authorList>
            <consortium name="DOE Joint Genome Institute"/>
            <person name="Walker A.K."/>
            <person name="Frasz S.L."/>
            <person name="Seifert K.A."/>
            <person name="Miller J.D."/>
            <person name="Mondo S.J."/>
            <person name="Labutti K."/>
            <person name="Lipzen A."/>
            <person name="Dockter R."/>
            <person name="Kennedy M."/>
            <person name="Grigoriev I.V."/>
            <person name="Spatafora J.W."/>
        </authorList>
    </citation>
    <scope>NUCLEOTIDE SEQUENCE [LARGE SCALE GENOMIC DNA]</scope>
    <source>
        <strain evidence="3 4">CBS 120377</strain>
    </source>
</reference>
<proteinExistence type="predicted"/>
<dbReference type="InParanoid" id="A0A194XFS2"/>
<dbReference type="KEGG" id="psco:LY89DRAFT_581854"/>
<protein>
    <submittedName>
        <fullName evidence="3">Uncharacterized protein</fullName>
    </submittedName>
</protein>
<feature type="coiled-coil region" evidence="1">
    <location>
        <begin position="454"/>
        <end position="586"/>
    </location>
</feature>
<keyword evidence="4" id="KW-1185">Reference proteome</keyword>
<feature type="compositionally biased region" description="Low complexity" evidence="2">
    <location>
        <begin position="63"/>
        <end position="82"/>
    </location>
</feature>
<evidence type="ECO:0000256" key="1">
    <source>
        <dbReference type="SAM" id="Coils"/>
    </source>
</evidence>
<dbReference type="Gene3D" id="1.20.5.170">
    <property type="match status" value="1"/>
</dbReference>
<feature type="coiled-coil region" evidence="1">
    <location>
        <begin position="300"/>
        <end position="425"/>
    </location>
</feature>
<feature type="coiled-coil region" evidence="1">
    <location>
        <begin position="223"/>
        <end position="271"/>
    </location>
</feature>
<evidence type="ECO:0000313" key="3">
    <source>
        <dbReference type="EMBL" id="KUJ18622.1"/>
    </source>
</evidence>
<feature type="region of interest" description="Disordered" evidence="2">
    <location>
        <begin position="63"/>
        <end position="84"/>
    </location>
</feature>
<dbReference type="OrthoDB" id="3557318at2759"/>
<dbReference type="Proteomes" id="UP000070700">
    <property type="component" value="Unassembled WGS sequence"/>
</dbReference>
<dbReference type="EMBL" id="KQ947412">
    <property type="protein sequence ID" value="KUJ18622.1"/>
    <property type="molecule type" value="Genomic_DNA"/>
</dbReference>
<sequence length="668" mass="77645">MHNISEISAETLTNPEFTPDKLSIMKLRDSSFLNSRDYLSAPTTPTGIRKSFDFSNGLDYSKSDSMARSSRQISSSTRLSNSFRQSQGGLKVSMELTRQAEGKFFALMDLVSNASREATSLKEIWSALIQERESLTRERENLLETITEVTETLERTESQQHSHGREHEQRKNQVEKLLVELSLALNSIAEHEKKGTSRDHELLRARNELQNLRDSVSRSTITHDKLKSDFQDIESRIRIVEDERDHAKRHADKYQEESRTLNREHTDLKSKFIETTSKLESARKEILSFTDRLKISEMDRDNYLVDKERLQELLRKANLKNEETSLELIELTEKHEHHLRDINKSRETIRDLESDVDKFSTTVDHLRREIKTKTISYDEAEARAAELSLKFEHLKRENNMTKDKLSILEVERSEQQEIIDRIREESRLALVEKNTLRDELEMWRHRTGDHQRTISQLQESLRKAESSLVEVRSEVHTLSDRLTIAERERSEARDKHGHHSGEISHLKEKLVIVQAELRSMSESRDRLREELHEAKLRYEEVTETMTEYRDSSGGFEFEIEHLRSMLRESREQKERAITARNAADRERDEYISRYEEKCREMERFEQSASSQFHSRMSSGGGRTSSRVVSRTNTVNTSGTAVHSGNGNGNGFGQGSEFRSGEQQSGSME</sequence>
<dbReference type="RefSeq" id="XP_018072977.1">
    <property type="nucleotide sequence ID" value="XM_018209130.1"/>
</dbReference>
<name>A0A194XFS2_MOLSC</name>